<gene>
    <name evidence="3" type="ORF">CDOO_01210</name>
</gene>
<dbReference type="PANTHER" id="PTHR43586">
    <property type="entry name" value="CYSTEINE DESULFURASE"/>
    <property type="match status" value="1"/>
</dbReference>
<dbReference type="InterPro" id="IPR015421">
    <property type="entry name" value="PyrdxlP-dep_Trfase_major"/>
</dbReference>
<dbReference type="Pfam" id="PF00266">
    <property type="entry name" value="Aminotran_5"/>
    <property type="match status" value="1"/>
</dbReference>
<organism evidence="3 4">
    <name type="scientific">Corynebacterium doosanense CAU 212 = DSM 45436</name>
    <dbReference type="NCBI Taxonomy" id="558173"/>
    <lineage>
        <taxon>Bacteria</taxon>
        <taxon>Bacillati</taxon>
        <taxon>Actinomycetota</taxon>
        <taxon>Actinomycetes</taxon>
        <taxon>Mycobacteriales</taxon>
        <taxon>Corynebacteriaceae</taxon>
        <taxon>Corynebacterium</taxon>
    </lineage>
</organism>
<name>A0A097ID56_9CORY</name>
<dbReference type="InterPro" id="IPR015424">
    <property type="entry name" value="PyrdxlP-dep_Trfase"/>
</dbReference>
<feature type="domain" description="Aminotransferase class V" evidence="2">
    <location>
        <begin position="24"/>
        <end position="400"/>
    </location>
</feature>
<accession>A0A097ID56</accession>
<dbReference type="InterPro" id="IPR015422">
    <property type="entry name" value="PyrdxlP-dep_Trfase_small"/>
</dbReference>
<dbReference type="OrthoDB" id="7592443at2"/>
<dbReference type="KEGG" id="cdo:CDOO_01210"/>
<sequence>MSGYDVFSVRGLYTSLGDGWTYLNAHSCPQIPERVSSAVARSFRLSTAVSPVEKGGSHAQQRAAGTPEGDGFAHQARVAVADLVGATADSVVLGPSMAVLYSQLARAMRPMWRRGSSVVLSGLDGPEFTAPFAEGPASEIRWAVPDLGTGQLPGFQFRDLVDGSTRLVSFSATQGEIGSVADIEQITEDVRSRSRAWVLVDASSLAPSRPLDIHDLNVDILGVDLAQLGGPQVSALVFRDPLMFNRLGDVVPGIDLRASSVVSAGLAGGVAPTIDHLAALTDSTGTRRQQLVQSMTALSGYMRSLRDDLYLYLDSLESVHIVGVTGEAAAGAGKDRLPRLSFAVNGVPAETVQRRLVDNGLVTALAPASSLMEEMGVADIGGAVTVGLGPFNTTHDVNQLIRAVASLA</sequence>
<dbReference type="eggNOG" id="COG0520">
    <property type="taxonomic scope" value="Bacteria"/>
</dbReference>
<evidence type="ECO:0000313" key="4">
    <source>
        <dbReference type="Proteomes" id="UP000029914"/>
    </source>
</evidence>
<dbReference type="EMBL" id="CP006764">
    <property type="protein sequence ID" value="AIT60068.1"/>
    <property type="molecule type" value="Genomic_DNA"/>
</dbReference>
<proteinExistence type="predicted"/>
<evidence type="ECO:0000259" key="2">
    <source>
        <dbReference type="Pfam" id="PF00266"/>
    </source>
</evidence>
<dbReference type="PANTHER" id="PTHR43586:SF21">
    <property type="entry name" value="PYRIDOXAL PHOSPHATE (PLP)-DEPENDENT ASPARTATE AMINOTRANSFERASE SUPERFAMILY"/>
    <property type="match status" value="1"/>
</dbReference>
<dbReference type="Proteomes" id="UP000029914">
    <property type="component" value="Chromosome"/>
</dbReference>
<dbReference type="Gene3D" id="3.90.1150.10">
    <property type="entry name" value="Aspartate Aminotransferase, domain 1"/>
    <property type="match status" value="1"/>
</dbReference>
<evidence type="ECO:0000313" key="3">
    <source>
        <dbReference type="EMBL" id="AIT60068.1"/>
    </source>
</evidence>
<dbReference type="HOGENOM" id="CLU_003433_2_2_11"/>
<evidence type="ECO:0000256" key="1">
    <source>
        <dbReference type="SAM" id="MobiDB-lite"/>
    </source>
</evidence>
<feature type="region of interest" description="Disordered" evidence="1">
    <location>
        <begin position="51"/>
        <end position="70"/>
    </location>
</feature>
<dbReference type="STRING" id="558173.CDOO_01210"/>
<dbReference type="RefSeq" id="WP_018022926.1">
    <property type="nucleotide sequence ID" value="NZ_AQUX01000015.1"/>
</dbReference>
<protein>
    <submittedName>
        <fullName evidence="3">Cysteine desulfurase</fullName>
    </submittedName>
</protein>
<keyword evidence="4" id="KW-1185">Reference proteome</keyword>
<dbReference type="AlphaFoldDB" id="A0A097ID56"/>
<dbReference type="InterPro" id="IPR000192">
    <property type="entry name" value="Aminotrans_V_dom"/>
</dbReference>
<dbReference type="SUPFAM" id="SSF53383">
    <property type="entry name" value="PLP-dependent transferases"/>
    <property type="match status" value="1"/>
</dbReference>
<dbReference type="Gene3D" id="3.40.640.10">
    <property type="entry name" value="Type I PLP-dependent aspartate aminotransferase-like (Major domain)"/>
    <property type="match status" value="1"/>
</dbReference>
<reference evidence="3 4" key="1">
    <citation type="submission" date="2013-09" db="EMBL/GenBank/DDBJ databases">
        <title>Complete genome sequence of Corynebacterium doosanense CAU 212(T) (=DSM 45436(T)), isolated from activated sludge.</title>
        <authorList>
            <person name="Schaffert L."/>
            <person name="Albersmeier A."/>
            <person name="Kalinowski J."/>
            <person name="Ruckert C."/>
        </authorList>
    </citation>
    <scope>NUCLEOTIDE SEQUENCE [LARGE SCALE GENOMIC DNA]</scope>
    <source>
        <strain evidence="3 4">CAU 212</strain>
    </source>
</reference>